<dbReference type="EMBL" id="JAZHXJ010000992">
    <property type="protein sequence ID" value="KAL1847233.1"/>
    <property type="molecule type" value="Genomic_DNA"/>
</dbReference>
<comment type="caution">
    <text evidence="2">The sequence shown here is derived from an EMBL/GenBank/DDBJ whole genome shotgun (WGS) entry which is preliminary data.</text>
</comment>
<gene>
    <name evidence="2" type="ORF">VTK73DRAFT_10410</name>
</gene>
<feature type="region of interest" description="Disordered" evidence="1">
    <location>
        <begin position="107"/>
        <end position="128"/>
    </location>
</feature>
<evidence type="ECO:0000256" key="1">
    <source>
        <dbReference type="SAM" id="MobiDB-lite"/>
    </source>
</evidence>
<proteinExistence type="predicted"/>
<reference evidence="2 3" key="1">
    <citation type="journal article" date="2024" name="Commun. Biol.">
        <title>Comparative genomic analysis of thermophilic fungi reveals convergent evolutionary adaptations and gene losses.</title>
        <authorList>
            <person name="Steindorff A.S."/>
            <person name="Aguilar-Pontes M.V."/>
            <person name="Robinson A.J."/>
            <person name="Andreopoulos B."/>
            <person name="LaButti K."/>
            <person name="Kuo A."/>
            <person name="Mondo S."/>
            <person name="Riley R."/>
            <person name="Otillar R."/>
            <person name="Haridas S."/>
            <person name="Lipzen A."/>
            <person name="Grimwood J."/>
            <person name="Schmutz J."/>
            <person name="Clum A."/>
            <person name="Reid I.D."/>
            <person name="Moisan M.C."/>
            <person name="Butler G."/>
            <person name="Nguyen T.T.M."/>
            <person name="Dewar K."/>
            <person name="Conant G."/>
            <person name="Drula E."/>
            <person name="Henrissat B."/>
            <person name="Hansel C."/>
            <person name="Singer S."/>
            <person name="Hutchinson M.I."/>
            <person name="de Vries R.P."/>
            <person name="Natvig D.O."/>
            <person name="Powell A.J."/>
            <person name="Tsang A."/>
            <person name="Grigoriev I.V."/>
        </authorList>
    </citation>
    <scope>NUCLEOTIDE SEQUENCE [LARGE SCALE GENOMIC DNA]</scope>
    <source>
        <strain evidence="2 3">ATCC 24622</strain>
    </source>
</reference>
<dbReference type="Proteomes" id="UP001586593">
    <property type="component" value="Unassembled WGS sequence"/>
</dbReference>
<feature type="compositionally biased region" description="Polar residues" evidence="1">
    <location>
        <begin position="111"/>
        <end position="122"/>
    </location>
</feature>
<sequence>MEDEELGPLVGLQNGLQAERSHTLLWTPSREAMRRNARSRVSSLTGRRYESAESAIDGSPTASGKEAVGDGEERDVDKDSEAGSARPSRAAGSMVVASIICVLPPGAVAASSRTPPSVSQAKDGSLSARLDSCSTWLRAKPGWATKLARASSLMSSPPPPVAGGATSRRSGEGMRAETSRGAAGSELGLSAGLTSAPEPGPSPSEASATGEARPARCAFSFSAPEAPC</sequence>
<feature type="region of interest" description="Disordered" evidence="1">
    <location>
        <begin position="148"/>
        <end position="214"/>
    </location>
</feature>
<feature type="compositionally biased region" description="Basic and acidic residues" evidence="1">
    <location>
        <begin position="169"/>
        <end position="178"/>
    </location>
</feature>
<evidence type="ECO:0000313" key="2">
    <source>
        <dbReference type="EMBL" id="KAL1847233.1"/>
    </source>
</evidence>
<feature type="compositionally biased region" description="Low complexity" evidence="1">
    <location>
        <begin position="179"/>
        <end position="210"/>
    </location>
</feature>
<accession>A0ABR3VWV4</accession>
<evidence type="ECO:0000313" key="3">
    <source>
        <dbReference type="Proteomes" id="UP001586593"/>
    </source>
</evidence>
<protein>
    <submittedName>
        <fullName evidence="2">Uncharacterized protein</fullName>
    </submittedName>
</protein>
<organism evidence="2 3">
    <name type="scientific">Phialemonium thermophilum</name>
    <dbReference type="NCBI Taxonomy" id="223376"/>
    <lineage>
        <taxon>Eukaryota</taxon>
        <taxon>Fungi</taxon>
        <taxon>Dikarya</taxon>
        <taxon>Ascomycota</taxon>
        <taxon>Pezizomycotina</taxon>
        <taxon>Sordariomycetes</taxon>
        <taxon>Sordariomycetidae</taxon>
        <taxon>Cephalothecales</taxon>
        <taxon>Cephalothecaceae</taxon>
        <taxon>Phialemonium</taxon>
    </lineage>
</organism>
<feature type="compositionally biased region" description="Low complexity" evidence="1">
    <location>
        <begin position="82"/>
        <end position="92"/>
    </location>
</feature>
<name>A0ABR3VWV4_9PEZI</name>
<feature type="region of interest" description="Disordered" evidence="1">
    <location>
        <begin position="1"/>
        <end position="92"/>
    </location>
</feature>
<keyword evidence="3" id="KW-1185">Reference proteome</keyword>